<sequence>MDIPEPLRARLAEREARSDLEKVRSLLQGYVEDSDGIDEIRNGLARTARRNTHFLRQELAAVESLLTAELPSGTLFRLVAVNGGWDLDHDPTDAGAAVFLRELAGWVREAIDAAG</sequence>
<organism evidence="1 2">
    <name type="scientific">Paractinoplanes lichenicola</name>
    <dbReference type="NCBI Taxonomy" id="2802976"/>
    <lineage>
        <taxon>Bacteria</taxon>
        <taxon>Bacillati</taxon>
        <taxon>Actinomycetota</taxon>
        <taxon>Actinomycetes</taxon>
        <taxon>Micromonosporales</taxon>
        <taxon>Micromonosporaceae</taxon>
        <taxon>Paractinoplanes</taxon>
    </lineage>
</organism>
<dbReference type="RefSeq" id="WP_202992764.1">
    <property type="nucleotide sequence ID" value="NZ_JAENHO010000005.1"/>
</dbReference>
<evidence type="ECO:0000313" key="2">
    <source>
        <dbReference type="Proteomes" id="UP000598996"/>
    </source>
</evidence>
<reference evidence="1 2" key="1">
    <citation type="submission" date="2021-01" db="EMBL/GenBank/DDBJ databases">
        <title>Actinoplanes sp. nov. LDG1-01 isolated from lichen.</title>
        <authorList>
            <person name="Saeng-In P."/>
            <person name="Phongsopitanun W."/>
            <person name="Kanchanasin P."/>
            <person name="Yuki M."/>
            <person name="Kudo T."/>
            <person name="Ohkuma M."/>
            <person name="Tanasupawat S."/>
        </authorList>
    </citation>
    <scope>NUCLEOTIDE SEQUENCE [LARGE SCALE GENOMIC DNA]</scope>
    <source>
        <strain evidence="1 2">LDG1-01</strain>
    </source>
</reference>
<gene>
    <name evidence="1" type="ORF">JKJ07_18085</name>
</gene>
<comment type="caution">
    <text evidence="1">The sequence shown here is derived from an EMBL/GenBank/DDBJ whole genome shotgun (WGS) entry which is preliminary data.</text>
</comment>
<dbReference type="EMBL" id="JAENHO010000005">
    <property type="protein sequence ID" value="MBL7256210.1"/>
    <property type="molecule type" value="Genomic_DNA"/>
</dbReference>
<accession>A0ABS1VNA9</accession>
<proteinExistence type="predicted"/>
<evidence type="ECO:0000313" key="1">
    <source>
        <dbReference type="EMBL" id="MBL7256210.1"/>
    </source>
</evidence>
<name>A0ABS1VNA9_9ACTN</name>
<keyword evidence="2" id="KW-1185">Reference proteome</keyword>
<dbReference type="Proteomes" id="UP000598996">
    <property type="component" value="Unassembled WGS sequence"/>
</dbReference>
<protein>
    <submittedName>
        <fullName evidence="1">Uncharacterized protein</fullName>
    </submittedName>
</protein>